<dbReference type="OrthoDB" id="9811735at2"/>
<dbReference type="CDD" id="cd06850">
    <property type="entry name" value="biotinyl_domain"/>
    <property type="match status" value="1"/>
</dbReference>
<dbReference type="SUPFAM" id="SSF51230">
    <property type="entry name" value="Single hybrid motif"/>
    <property type="match status" value="1"/>
</dbReference>
<sequence>MKKTATKKTAPAKKAKAAKTPAVKESPILKEVKQLYGFMQDNNLDTIEYDQKGLYLRLVKAKPAMVPVPVSVGGSAVAASGAHPAVPAQEQYKEVIKSSLMGIFFRGSTPSAPPFVKEGARVEKGDVICLIEAMKVFNEMRAEFPCIIKKVLVDNGKPVKQGDALFAIERV</sequence>
<evidence type="ECO:0000256" key="10">
    <source>
        <dbReference type="SAM" id="MobiDB-lite"/>
    </source>
</evidence>
<dbReference type="GO" id="GO:0009317">
    <property type="term" value="C:acetyl-CoA carboxylase complex"/>
    <property type="evidence" value="ECO:0007669"/>
    <property type="project" value="InterPro"/>
</dbReference>
<proteinExistence type="predicted"/>
<dbReference type="PANTHER" id="PTHR45266:SF3">
    <property type="entry name" value="OXALOACETATE DECARBOXYLASE ALPHA CHAIN"/>
    <property type="match status" value="1"/>
</dbReference>
<dbReference type="InterPro" id="IPR001249">
    <property type="entry name" value="AcCoA_biotinCC"/>
</dbReference>
<evidence type="ECO:0000256" key="2">
    <source>
        <dbReference type="ARBA" id="ARBA00005194"/>
    </source>
</evidence>
<dbReference type="AlphaFoldDB" id="A0A1Y4DCS5"/>
<dbReference type="InterPro" id="IPR001882">
    <property type="entry name" value="Biotin_BS"/>
</dbReference>
<evidence type="ECO:0000256" key="9">
    <source>
        <dbReference type="RuleBase" id="RU364072"/>
    </source>
</evidence>
<comment type="function">
    <text evidence="1 9">This protein is a component of the acetyl coenzyme A carboxylase complex; first, biotin carboxylase catalyzes the carboxylation of the carrier protein and then the transcarboxylase transfers the carboxyl group to form malonyl-CoA.</text>
</comment>
<dbReference type="PANTHER" id="PTHR45266">
    <property type="entry name" value="OXALOACETATE DECARBOXYLASE ALPHA CHAIN"/>
    <property type="match status" value="1"/>
</dbReference>
<dbReference type="GO" id="GO:0003989">
    <property type="term" value="F:acetyl-CoA carboxylase activity"/>
    <property type="evidence" value="ECO:0007669"/>
    <property type="project" value="InterPro"/>
</dbReference>
<evidence type="ECO:0000256" key="7">
    <source>
        <dbReference type="ARBA" id="ARBA00023160"/>
    </source>
</evidence>
<feature type="region of interest" description="Disordered" evidence="10">
    <location>
        <begin position="1"/>
        <end position="20"/>
    </location>
</feature>
<keyword evidence="6 9" id="KW-0443">Lipid metabolism</keyword>
<dbReference type="PROSITE" id="PS50968">
    <property type="entry name" value="BIOTINYL_LIPOYL"/>
    <property type="match status" value="1"/>
</dbReference>
<organism evidence="12 13">
    <name type="scientific">Candidatus Avelusimicrobium gallicola</name>
    <dbReference type="NCBI Taxonomy" id="2562704"/>
    <lineage>
        <taxon>Bacteria</taxon>
        <taxon>Pseudomonadati</taxon>
        <taxon>Elusimicrobiota</taxon>
        <taxon>Elusimicrobia</taxon>
        <taxon>Elusimicrobiales</taxon>
        <taxon>Elusimicrobiaceae</taxon>
        <taxon>Candidatus Avelusimicrobium</taxon>
    </lineage>
</organism>
<accession>A0A1Y4DCS5</accession>
<evidence type="ECO:0000256" key="1">
    <source>
        <dbReference type="ARBA" id="ARBA00003761"/>
    </source>
</evidence>
<evidence type="ECO:0000256" key="3">
    <source>
        <dbReference type="ARBA" id="ARBA00017562"/>
    </source>
</evidence>
<name>A0A1Y4DCS5_9BACT</name>
<evidence type="ECO:0000313" key="13">
    <source>
        <dbReference type="Proteomes" id="UP000196368"/>
    </source>
</evidence>
<dbReference type="Pfam" id="PF00364">
    <property type="entry name" value="Biotin_lipoyl"/>
    <property type="match status" value="1"/>
</dbReference>
<dbReference type="EMBL" id="NFJD01000002">
    <property type="protein sequence ID" value="OUO56826.1"/>
    <property type="molecule type" value="Genomic_DNA"/>
</dbReference>
<dbReference type="Gene3D" id="2.40.50.100">
    <property type="match status" value="1"/>
</dbReference>
<keyword evidence="5 9" id="KW-0276">Fatty acid metabolism</keyword>
<dbReference type="InterPro" id="IPR011053">
    <property type="entry name" value="Single_hybrid_motif"/>
</dbReference>
<protein>
    <recommendedName>
        <fullName evidence="3 9">Biotin carboxyl carrier protein of acetyl-CoA carboxylase</fullName>
    </recommendedName>
</protein>
<evidence type="ECO:0000256" key="5">
    <source>
        <dbReference type="ARBA" id="ARBA00022832"/>
    </source>
</evidence>
<comment type="pathway">
    <text evidence="2 9">Lipid metabolism; fatty acid biosynthesis.</text>
</comment>
<dbReference type="InterPro" id="IPR050709">
    <property type="entry name" value="Biotin_Carboxyl_Carrier/Decarb"/>
</dbReference>
<feature type="compositionally biased region" description="Basic residues" evidence="10">
    <location>
        <begin position="1"/>
        <end position="17"/>
    </location>
</feature>
<dbReference type="InterPro" id="IPR000089">
    <property type="entry name" value="Biotin_lipoyl"/>
</dbReference>
<keyword evidence="8 9" id="KW-0092">Biotin</keyword>
<gene>
    <name evidence="12" type="ORF">B5F75_02990</name>
</gene>
<dbReference type="PRINTS" id="PR01071">
    <property type="entry name" value="ACOABIOTINCC"/>
</dbReference>
<dbReference type="GO" id="GO:0006633">
    <property type="term" value="P:fatty acid biosynthetic process"/>
    <property type="evidence" value="ECO:0007669"/>
    <property type="project" value="UniProtKB-UniPathway"/>
</dbReference>
<dbReference type="UniPathway" id="UPA00094"/>
<keyword evidence="4 9" id="KW-0444">Lipid biosynthesis</keyword>
<reference evidence="13" key="1">
    <citation type="submission" date="2017-04" db="EMBL/GenBank/DDBJ databases">
        <title>Function of individual gut microbiota members based on whole genome sequencing of pure cultures obtained from chicken caecum.</title>
        <authorList>
            <person name="Medvecky M."/>
            <person name="Cejkova D."/>
            <person name="Polansky O."/>
            <person name="Karasova D."/>
            <person name="Kubasova T."/>
            <person name="Cizek A."/>
            <person name="Rychlik I."/>
        </authorList>
    </citation>
    <scope>NUCLEOTIDE SEQUENCE [LARGE SCALE GENOMIC DNA]</scope>
    <source>
        <strain evidence="13">An273</strain>
    </source>
</reference>
<keyword evidence="7 9" id="KW-0275">Fatty acid biosynthesis</keyword>
<evidence type="ECO:0000256" key="4">
    <source>
        <dbReference type="ARBA" id="ARBA00022516"/>
    </source>
</evidence>
<evidence type="ECO:0000313" key="12">
    <source>
        <dbReference type="EMBL" id="OUO56826.1"/>
    </source>
</evidence>
<comment type="caution">
    <text evidence="12">The sequence shown here is derived from an EMBL/GenBank/DDBJ whole genome shotgun (WGS) entry which is preliminary data.</text>
</comment>
<keyword evidence="13" id="KW-1185">Reference proteome</keyword>
<dbReference type="RefSeq" id="WP_087287751.1">
    <property type="nucleotide sequence ID" value="NZ_NFJD01000002.1"/>
</dbReference>
<evidence type="ECO:0000256" key="6">
    <source>
        <dbReference type="ARBA" id="ARBA00023098"/>
    </source>
</evidence>
<evidence type="ECO:0000259" key="11">
    <source>
        <dbReference type="PROSITE" id="PS50968"/>
    </source>
</evidence>
<evidence type="ECO:0000256" key="8">
    <source>
        <dbReference type="ARBA" id="ARBA00023267"/>
    </source>
</evidence>
<dbReference type="Proteomes" id="UP000196368">
    <property type="component" value="Unassembled WGS sequence"/>
</dbReference>
<feature type="domain" description="Lipoyl-binding" evidence="11">
    <location>
        <begin position="93"/>
        <end position="169"/>
    </location>
</feature>
<dbReference type="PROSITE" id="PS00188">
    <property type="entry name" value="BIOTIN"/>
    <property type="match status" value="1"/>
</dbReference>